<name>A0A0U2J6W5_9BACL</name>
<dbReference type="STRING" id="200991.AUC31_05745"/>
<keyword evidence="1" id="KW-0472">Membrane</keyword>
<feature type="transmembrane region" description="Helical" evidence="1">
    <location>
        <begin position="32"/>
        <end position="51"/>
    </location>
</feature>
<evidence type="ECO:0000313" key="2">
    <source>
        <dbReference type="EMBL" id="ALS74754.1"/>
    </source>
</evidence>
<keyword evidence="3" id="KW-1185">Reference proteome</keyword>
<dbReference type="KEGG" id="prt:AUC31_05745"/>
<feature type="transmembrane region" description="Helical" evidence="1">
    <location>
        <begin position="117"/>
        <end position="140"/>
    </location>
</feature>
<accession>A0A0U2J6W5</accession>
<dbReference type="EMBL" id="CP013659">
    <property type="protein sequence ID" value="ALS74754.1"/>
    <property type="molecule type" value="Genomic_DNA"/>
</dbReference>
<gene>
    <name evidence="2" type="ORF">AUC31_05745</name>
</gene>
<dbReference type="RefSeq" id="WP_058381461.1">
    <property type="nucleotide sequence ID" value="NZ_CP013659.2"/>
</dbReference>
<protein>
    <recommendedName>
        <fullName evidence="4">DUF340 domain-containing protein</fullName>
    </recommendedName>
</protein>
<dbReference type="AlphaFoldDB" id="A0A0U2J6W5"/>
<evidence type="ECO:0000256" key="1">
    <source>
        <dbReference type="SAM" id="Phobius"/>
    </source>
</evidence>
<feature type="transmembrane region" description="Helical" evidence="1">
    <location>
        <begin position="7"/>
        <end position="26"/>
    </location>
</feature>
<feature type="transmembrane region" description="Helical" evidence="1">
    <location>
        <begin position="58"/>
        <end position="77"/>
    </location>
</feature>
<organism evidence="2 3">
    <name type="scientific">Planococcus rifietoensis</name>
    <dbReference type="NCBI Taxonomy" id="200991"/>
    <lineage>
        <taxon>Bacteria</taxon>
        <taxon>Bacillati</taxon>
        <taxon>Bacillota</taxon>
        <taxon>Bacilli</taxon>
        <taxon>Bacillales</taxon>
        <taxon>Caryophanaceae</taxon>
        <taxon>Planococcus</taxon>
    </lineage>
</organism>
<reference evidence="2" key="1">
    <citation type="submission" date="2016-01" db="EMBL/GenBank/DDBJ databases">
        <title>Complete genome of Planococcus rifietoensis type strain M8.</title>
        <authorList>
            <person name="See-Too W.S."/>
        </authorList>
    </citation>
    <scope>NUCLEOTIDE SEQUENCE [LARGE SCALE GENOMIC DNA]</scope>
    <source>
        <strain evidence="2">M8</strain>
    </source>
</reference>
<dbReference type="OrthoDB" id="6443879at2"/>
<evidence type="ECO:0000313" key="3">
    <source>
        <dbReference type="Proteomes" id="UP000067683"/>
    </source>
</evidence>
<dbReference type="Proteomes" id="UP000067683">
    <property type="component" value="Chromosome"/>
</dbReference>
<keyword evidence="1" id="KW-0812">Transmembrane</keyword>
<feature type="transmembrane region" description="Helical" evidence="1">
    <location>
        <begin position="83"/>
        <end position="105"/>
    </location>
</feature>
<keyword evidence="1" id="KW-1133">Transmembrane helix</keyword>
<evidence type="ECO:0008006" key="4">
    <source>
        <dbReference type="Google" id="ProtNLM"/>
    </source>
</evidence>
<proteinExistence type="predicted"/>
<sequence length="150" mass="16196">MLKSVIEWTWVLAIFGVAALIGNWFGMDVLPWEAIPGMLILIAVSLVGLMLEKALPFSMPAVGYIGILAIIISLPWFPGSDYVVAWTSQIGILALATPILAYAGISVGSNWADFRKLGFRSFLVAIAVFLGTFIGSALIAEVILRWQGII</sequence>